<proteinExistence type="predicted"/>
<evidence type="ECO:0000313" key="2">
    <source>
        <dbReference type="Proteomes" id="UP000176339"/>
    </source>
</evidence>
<evidence type="ECO:0000313" key="1">
    <source>
        <dbReference type="EMBL" id="OGE84432.1"/>
    </source>
</evidence>
<name>A0A1F5P3K5_9BACT</name>
<accession>A0A1F5P3K5</accession>
<comment type="caution">
    <text evidence="1">The sequence shown here is derived from an EMBL/GenBank/DDBJ whole genome shotgun (WGS) entry which is preliminary data.</text>
</comment>
<dbReference type="EMBL" id="MFEN01000012">
    <property type="protein sequence ID" value="OGE84432.1"/>
    <property type="molecule type" value="Genomic_DNA"/>
</dbReference>
<gene>
    <name evidence="1" type="ORF">A2846_02615</name>
</gene>
<protein>
    <submittedName>
        <fullName evidence="1">Uncharacterized protein</fullName>
    </submittedName>
</protein>
<dbReference type="AlphaFoldDB" id="A0A1F5P3K5"/>
<organism evidence="1 2">
    <name type="scientific">Candidatus Doudnabacteria bacterium RIFCSPHIGHO2_01_FULL_49_9</name>
    <dbReference type="NCBI Taxonomy" id="1817827"/>
    <lineage>
        <taxon>Bacteria</taxon>
        <taxon>Candidatus Doudnaibacteriota</taxon>
    </lineage>
</organism>
<sequence>MDKERSLAWIIIDYKSKKITGFCDVIRSDDIITINGRQVSVAKVVQVGKKCEEASELVGMLEKDLNSASGLLLTHPLALLIIMLDPEAEMGTDQFWEKFRP</sequence>
<dbReference type="Proteomes" id="UP000176339">
    <property type="component" value="Unassembled WGS sequence"/>
</dbReference>
<reference evidence="1 2" key="1">
    <citation type="journal article" date="2016" name="Nat. Commun.">
        <title>Thousands of microbial genomes shed light on interconnected biogeochemical processes in an aquifer system.</title>
        <authorList>
            <person name="Anantharaman K."/>
            <person name="Brown C.T."/>
            <person name="Hug L.A."/>
            <person name="Sharon I."/>
            <person name="Castelle C.J."/>
            <person name="Probst A.J."/>
            <person name="Thomas B.C."/>
            <person name="Singh A."/>
            <person name="Wilkins M.J."/>
            <person name="Karaoz U."/>
            <person name="Brodie E.L."/>
            <person name="Williams K.H."/>
            <person name="Hubbard S.S."/>
            <person name="Banfield J.F."/>
        </authorList>
    </citation>
    <scope>NUCLEOTIDE SEQUENCE [LARGE SCALE GENOMIC DNA]</scope>
</reference>